<evidence type="ECO:0000313" key="9">
    <source>
        <dbReference type="Proteomes" id="UP000319619"/>
    </source>
</evidence>
<feature type="transmembrane region" description="Helical" evidence="6">
    <location>
        <begin position="324"/>
        <end position="341"/>
    </location>
</feature>
<dbReference type="Pfam" id="PF11700">
    <property type="entry name" value="ATG22"/>
    <property type="match status" value="1"/>
</dbReference>
<evidence type="ECO:0000256" key="3">
    <source>
        <dbReference type="ARBA" id="ARBA00022692"/>
    </source>
</evidence>
<dbReference type="InterPro" id="IPR036259">
    <property type="entry name" value="MFS_trans_sf"/>
</dbReference>
<evidence type="ECO:0000259" key="7">
    <source>
        <dbReference type="PROSITE" id="PS50850"/>
    </source>
</evidence>
<name>A0A532V5A5_UNCL8</name>
<feature type="transmembrane region" description="Helical" evidence="6">
    <location>
        <begin position="295"/>
        <end position="317"/>
    </location>
</feature>
<evidence type="ECO:0000256" key="6">
    <source>
        <dbReference type="SAM" id="Phobius"/>
    </source>
</evidence>
<dbReference type="InterPro" id="IPR020846">
    <property type="entry name" value="MFS_dom"/>
</dbReference>
<feature type="transmembrane region" description="Helical" evidence="6">
    <location>
        <begin position="387"/>
        <end position="409"/>
    </location>
</feature>
<gene>
    <name evidence="8" type="ORF">CEE37_01180</name>
</gene>
<comment type="caution">
    <text evidence="8">The sequence shown here is derived from an EMBL/GenBank/DDBJ whole genome shotgun (WGS) entry which is preliminary data.</text>
</comment>
<dbReference type="InterPro" id="IPR024671">
    <property type="entry name" value="Atg22-like"/>
</dbReference>
<feature type="transmembrane region" description="Helical" evidence="6">
    <location>
        <begin position="71"/>
        <end position="94"/>
    </location>
</feature>
<feature type="transmembrane region" description="Helical" evidence="6">
    <location>
        <begin position="259"/>
        <end position="283"/>
    </location>
</feature>
<keyword evidence="4 6" id="KW-1133">Transmembrane helix</keyword>
<keyword evidence="2" id="KW-0813">Transport</keyword>
<dbReference type="PANTHER" id="PTHR23519">
    <property type="entry name" value="AUTOPHAGY-RELATED PROTEIN 22"/>
    <property type="match status" value="1"/>
</dbReference>
<dbReference type="GO" id="GO:0022857">
    <property type="term" value="F:transmembrane transporter activity"/>
    <property type="evidence" value="ECO:0007669"/>
    <property type="project" value="InterPro"/>
</dbReference>
<dbReference type="PANTHER" id="PTHR23519:SF1">
    <property type="entry name" value="AUTOPHAGY-RELATED PROTEIN 22"/>
    <property type="match status" value="1"/>
</dbReference>
<evidence type="ECO:0000256" key="1">
    <source>
        <dbReference type="ARBA" id="ARBA00004127"/>
    </source>
</evidence>
<dbReference type="InterPro" id="IPR050495">
    <property type="entry name" value="ATG22/LtaA_families"/>
</dbReference>
<keyword evidence="5 6" id="KW-0472">Membrane</keyword>
<evidence type="ECO:0000256" key="4">
    <source>
        <dbReference type="ARBA" id="ARBA00022989"/>
    </source>
</evidence>
<protein>
    <recommendedName>
        <fullName evidence="7">Major facilitator superfamily (MFS) profile domain-containing protein</fullName>
    </recommendedName>
</protein>
<feature type="transmembrane region" description="Helical" evidence="6">
    <location>
        <begin position="204"/>
        <end position="223"/>
    </location>
</feature>
<comment type="subcellular location">
    <subcellularLocation>
        <location evidence="1">Endomembrane system</location>
        <topology evidence="1">Multi-pass membrane protein</topology>
    </subcellularLocation>
</comment>
<organism evidence="8 9">
    <name type="scientific">candidate division LCP-89 bacterium B3_LCP</name>
    <dbReference type="NCBI Taxonomy" id="2012998"/>
    <lineage>
        <taxon>Bacteria</taxon>
        <taxon>Pseudomonadati</taxon>
        <taxon>Bacteria division LCP-89</taxon>
    </lineage>
</organism>
<dbReference type="AlphaFoldDB" id="A0A532V5A5"/>
<dbReference type="SUPFAM" id="SSF103473">
    <property type="entry name" value="MFS general substrate transporter"/>
    <property type="match status" value="1"/>
</dbReference>
<dbReference type="GO" id="GO:0012505">
    <property type="term" value="C:endomembrane system"/>
    <property type="evidence" value="ECO:0007669"/>
    <property type="project" value="UniProtKB-SubCell"/>
</dbReference>
<reference evidence="8 9" key="1">
    <citation type="submission" date="2017-06" db="EMBL/GenBank/DDBJ databases">
        <title>Novel microbial phyla capable of carbon fixation and sulfur reduction in deep-sea sediments.</title>
        <authorList>
            <person name="Huang J."/>
            <person name="Baker B."/>
            <person name="Wang Y."/>
        </authorList>
    </citation>
    <scope>NUCLEOTIDE SEQUENCE [LARGE SCALE GENOMIC DNA]</scope>
    <source>
        <strain evidence="8">B3_LCP</strain>
    </source>
</reference>
<dbReference type="EMBL" id="NJBN01000001">
    <property type="protein sequence ID" value="TKJ42322.1"/>
    <property type="molecule type" value="Genomic_DNA"/>
</dbReference>
<feature type="transmembrane region" description="Helical" evidence="6">
    <location>
        <begin position="162"/>
        <end position="184"/>
    </location>
</feature>
<accession>A0A532V5A5</accession>
<feature type="domain" description="Major facilitator superfamily (MFS) profile" evidence="7">
    <location>
        <begin position="258"/>
        <end position="451"/>
    </location>
</feature>
<feature type="transmembrane region" description="Helical" evidence="6">
    <location>
        <begin position="130"/>
        <end position="150"/>
    </location>
</feature>
<dbReference type="Gene3D" id="1.20.1250.20">
    <property type="entry name" value="MFS general substrate transporter like domains"/>
    <property type="match status" value="2"/>
</dbReference>
<keyword evidence="3 6" id="KW-0812">Transmembrane</keyword>
<sequence length="451" mass="49243">MLGINSINQRLRGFGREAWAWTSYDFANSAFATSVTAVIFSKYYAGVIAGGARGTDFHILGFDFNIPGASLFQLSVLIGTVLTIFISPFVGVFADMTGSKKKLLIVVTTVGCFFTAGLAFINPGDVLPGGLFYGIALCMFLLALNLYNAFLPQICSQRDIGLVSGFSWALGYMGGGICLLLNLIMLENPGILGFEEGTFGVSHVMLSVALWWWLFALPTFVGVKERPPRRDINSQTARPRQVWKNLVQTFKQARKYKQLWLFLIAYLFFTNGIETTISTASIFGDQELGMSTSSLITLFLIVQFTAFPGAILFGVLVDTYGNKKVLSLALSVWIVALIWVYNLGLFTDAVTEFYFAAVMIGIVLGGSQASARSLFASFTPPARSAEFFSFYGISGRLASVMGPLTFAAVNIATRSLRHSIIAMVVFFVIGLIILYRVNEEEGIQAAALESQ</sequence>
<feature type="transmembrane region" description="Helical" evidence="6">
    <location>
        <begin position="353"/>
        <end position="375"/>
    </location>
</feature>
<evidence type="ECO:0000313" key="8">
    <source>
        <dbReference type="EMBL" id="TKJ42322.1"/>
    </source>
</evidence>
<feature type="transmembrane region" description="Helical" evidence="6">
    <location>
        <begin position="103"/>
        <end position="124"/>
    </location>
</feature>
<evidence type="ECO:0000256" key="5">
    <source>
        <dbReference type="ARBA" id="ARBA00023136"/>
    </source>
</evidence>
<dbReference type="Proteomes" id="UP000319619">
    <property type="component" value="Unassembled WGS sequence"/>
</dbReference>
<feature type="transmembrane region" description="Helical" evidence="6">
    <location>
        <begin position="415"/>
        <end position="435"/>
    </location>
</feature>
<evidence type="ECO:0000256" key="2">
    <source>
        <dbReference type="ARBA" id="ARBA00022448"/>
    </source>
</evidence>
<proteinExistence type="predicted"/>
<dbReference type="PROSITE" id="PS50850">
    <property type="entry name" value="MFS"/>
    <property type="match status" value="1"/>
</dbReference>